<comment type="caution">
    <text evidence="2">The sequence shown here is derived from an EMBL/GenBank/DDBJ whole genome shotgun (WGS) entry which is preliminary data.</text>
</comment>
<proteinExistence type="predicted"/>
<dbReference type="AlphaFoldDB" id="A0AAV4GAV2"/>
<keyword evidence="3" id="KW-1185">Reference proteome</keyword>
<keyword evidence="1" id="KW-0812">Transmembrane</keyword>
<evidence type="ECO:0000313" key="3">
    <source>
        <dbReference type="Proteomes" id="UP000762676"/>
    </source>
</evidence>
<keyword evidence="1" id="KW-1133">Transmembrane helix</keyword>
<reference evidence="2 3" key="1">
    <citation type="journal article" date="2021" name="Elife">
        <title>Chloroplast acquisition without the gene transfer in kleptoplastic sea slugs, Plakobranchus ocellatus.</title>
        <authorList>
            <person name="Maeda T."/>
            <person name="Takahashi S."/>
            <person name="Yoshida T."/>
            <person name="Shimamura S."/>
            <person name="Takaki Y."/>
            <person name="Nagai Y."/>
            <person name="Toyoda A."/>
            <person name="Suzuki Y."/>
            <person name="Arimoto A."/>
            <person name="Ishii H."/>
            <person name="Satoh N."/>
            <person name="Nishiyama T."/>
            <person name="Hasebe M."/>
            <person name="Maruyama T."/>
            <person name="Minagawa J."/>
            <person name="Obokata J."/>
            <person name="Shigenobu S."/>
        </authorList>
    </citation>
    <scope>NUCLEOTIDE SEQUENCE [LARGE SCALE GENOMIC DNA]</scope>
</reference>
<evidence type="ECO:0000256" key="1">
    <source>
        <dbReference type="SAM" id="Phobius"/>
    </source>
</evidence>
<protein>
    <recommendedName>
        <fullName evidence="4">G-protein coupled receptors family 1 profile domain-containing protein</fullName>
    </recommendedName>
</protein>
<evidence type="ECO:0008006" key="4">
    <source>
        <dbReference type="Google" id="ProtNLM"/>
    </source>
</evidence>
<keyword evidence="1" id="KW-0472">Membrane</keyword>
<sequence>MACGWTNTSGKTGENGLEDVPEVCHCGVELHWGWWIPMILLALVTCLANCVSLVVLSRLQSTLTPVLRLALVSLSLTDVVGSLSYIYHSVMTKLAYQEVDVECTVR</sequence>
<organism evidence="2 3">
    <name type="scientific">Elysia marginata</name>
    <dbReference type="NCBI Taxonomy" id="1093978"/>
    <lineage>
        <taxon>Eukaryota</taxon>
        <taxon>Metazoa</taxon>
        <taxon>Spiralia</taxon>
        <taxon>Lophotrochozoa</taxon>
        <taxon>Mollusca</taxon>
        <taxon>Gastropoda</taxon>
        <taxon>Heterobranchia</taxon>
        <taxon>Euthyneura</taxon>
        <taxon>Panpulmonata</taxon>
        <taxon>Sacoglossa</taxon>
        <taxon>Placobranchoidea</taxon>
        <taxon>Plakobranchidae</taxon>
        <taxon>Elysia</taxon>
    </lineage>
</organism>
<evidence type="ECO:0000313" key="2">
    <source>
        <dbReference type="EMBL" id="GFR82349.1"/>
    </source>
</evidence>
<accession>A0AAV4GAV2</accession>
<feature type="transmembrane region" description="Helical" evidence="1">
    <location>
        <begin position="34"/>
        <end position="57"/>
    </location>
</feature>
<dbReference type="EMBL" id="BMAT01008327">
    <property type="protein sequence ID" value="GFR82349.1"/>
    <property type="molecule type" value="Genomic_DNA"/>
</dbReference>
<name>A0AAV4GAV2_9GAST</name>
<gene>
    <name evidence="2" type="ORF">ElyMa_004095100</name>
</gene>
<feature type="transmembrane region" description="Helical" evidence="1">
    <location>
        <begin position="69"/>
        <end position="87"/>
    </location>
</feature>
<dbReference type="Proteomes" id="UP000762676">
    <property type="component" value="Unassembled WGS sequence"/>
</dbReference>